<evidence type="ECO:0000256" key="4">
    <source>
        <dbReference type="ARBA" id="ARBA00022801"/>
    </source>
</evidence>
<evidence type="ECO:0000313" key="9">
    <source>
        <dbReference type="EMBL" id="MFC4355556.1"/>
    </source>
</evidence>
<name>A0ABV8UXW0_9BACL</name>
<dbReference type="PANTHER" id="PTHR13604:SF0">
    <property type="entry name" value="ABASIC SITE PROCESSING PROTEIN HMCES"/>
    <property type="match status" value="1"/>
</dbReference>
<keyword evidence="6" id="KW-0238">DNA-binding</keyword>
<dbReference type="PANTHER" id="PTHR13604">
    <property type="entry name" value="DC12-RELATED"/>
    <property type="match status" value="1"/>
</dbReference>
<comment type="similarity">
    <text evidence="1 8">Belongs to the SOS response-associated peptidase family.</text>
</comment>
<evidence type="ECO:0000256" key="8">
    <source>
        <dbReference type="RuleBase" id="RU364100"/>
    </source>
</evidence>
<dbReference type="InterPro" id="IPR036590">
    <property type="entry name" value="SRAP-like"/>
</dbReference>
<sequence length="226" mass="25705">MCGRFTLFATYADLLDYLEAEQAIPENEYAPHYNIAPTQSILAVINDGSKNRLGYLKWGLIPEWARDDQMAAKLMNARAETIHEKPSFKDSFRTKRCLIPMNGYYEWTQAYGEKAPVYVLSEQHQILLAAGIWASWTSPEGKKVFTCSILTQQASAEVSSIHHRMPVFVSKQHMQDWLNPTVTSVSHLREILNQSLTSGLHFHRVGTDVNSPKHDHPHLIKQIEAS</sequence>
<evidence type="ECO:0000313" key="10">
    <source>
        <dbReference type="Proteomes" id="UP001595733"/>
    </source>
</evidence>
<keyword evidence="3" id="KW-0227">DNA damage</keyword>
<proteinExistence type="inferred from homology"/>
<dbReference type="RefSeq" id="WP_378142059.1">
    <property type="nucleotide sequence ID" value="NZ_JBHSEF010000023.1"/>
</dbReference>
<dbReference type="Proteomes" id="UP001595733">
    <property type="component" value="Unassembled WGS sequence"/>
</dbReference>
<keyword evidence="2 8" id="KW-0645">Protease</keyword>
<organism evidence="9 10">
    <name type="scientific">Chryseomicrobium palamuruense</name>
    <dbReference type="NCBI Taxonomy" id="682973"/>
    <lineage>
        <taxon>Bacteria</taxon>
        <taxon>Bacillati</taxon>
        <taxon>Bacillota</taxon>
        <taxon>Bacilli</taxon>
        <taxon>Bacillales</taxon>
        <taxon>Caryophanaceae</taxon>
        <taxon>Chryseomicrobium</taxon>
    </lineage>
</organism>
<dbReference type="EMBL" id="JBHSEF010000023">
    <property type="protein sequence ID" value="MFC4355556.1"/>
    <property type="molecule type" value="Genomic_DNA"/>
</dbReference>
<dbReference type="SUPFAM" id="SSF143081">
    <property type="entry name" value="BB1717-like"/>
    <property type="match status" value="1"/>
</dbReference>
<gene>
    <name evidence="9" type="ORF">ACFO0S_10880</name>
</gene>
<dbReference type="EC" id="3.4.-.-" evidence="8"/>
<dbReference type="InterPro" id="IPR003738">
    <property type="entry name" value="SRAP"/>
</dbReference>
<evidence type="ECO:0000256" key="7">
    <source>
        <dbReference type="ARBA" id="ARBA00023239"/>
    </source>
</evidence>
<evidence type="ECO:0000256" key="5">
    <source>
        <dbReference type="ARBA" id="ARBA00023124"/>
    </source>
</evidence>
<keyword evidence="7" id="KW-0456">Lyase</keyword>
<dbReference type="Gene3D" id="3.90.1680.10">
    <property type="entry name" value="SOS response associated peptidase-like"/>
    <property type="match status" value="1"/>
</dbReference>
<protein>
    <recommendedName>
        <fullName evidence="8">Abasic site processing protein</fullName>
        <ecNumber evidence="8">3.4.-.-</ecNumber>
    </recommendedName>
</protein>
<keyword evidence="4 8" id="KW-0378">Hydrolase</keyword>
<reference evidence="10" key="1">
    <citation type="journal article" date="2019" name="Int. J. Syst. Evol. Microbiol.">
        <title>The Global Catalogue of Microorganisms (GCM) 10K type strain sequencing project: providing services to taxonomists for standard genome sequencing and annotation.</title>
        <authorList>
            <consortium name="The Broad Institute Genomics Platform"/>
            <consortium name="The Broad Institute Genome Sequencing Center for Infectious Disease"/>
            <person name="Wu L."/>
            <person name="Ma J."/>
        </authorList>
    </citation>
    <scope>NUCLEOTIDE SEQUENCE [LARGE SCALE GENOMIC DNA]</scope>
    <source>
        <strain evidence="10">CCUG 50353</strain>
    </source>
</reference>
<evidence type="ECO:0000256" key="3">
    <source>
        <dbReference type="ARBA" id="ARBA00022763"/>
    </source>
</evidence>
<keyword evidence="10" id="KW-1185">Reference proteome</keyword>
<accession>A0ABV8UXW0</accession>
<keyword evidence="5" id="KW-0190">Covalent protein-DNA linkage</keyword>
<evidence type="ECO:0000256" key="2">
    <source>
        <dbReference type="ARBA" id="ARBA00022670"/>
    </source>
</evidence>
<evidence type="ECO:0000256" key="1">
    <source>
        <dbReference type="ARBA" id="ARBA00008136"/>
    </source>
</evidence>
<dbReference type="Pfam" id="PF02586">
    <property type="entry name" value="SRAP"/>
    <property type="match status" value="1"/>
</dbReference>
<evidence type="ECO:0000256" key="6">
    <source>
        <dbReference type="ARBA" id="ARBA00023125"/>
    </source>
</evidence>
<dbReference type="GO" id="GO:0016787">
    <property type="term" value="F:hydrolase activity"/>
    <property type="evidence" value="ECO:0007669"/>
    <property type="project" value="UniProtKB-KW"/>
</dbReference>
<comment type="caution">
    <text evidence="9">The sequence shown here is derived from an EMBL/GenBank/DDBJ whole genome shotgun (WGS) entry which is preliminary data.</text>
</comment>